<dbReference type="Proteomes" id="UP001275084">
    <property type="component" value="Unassembled WGS sequence"/>
</dbReference>
<name>A0AAJ0ML89_9PEZI</name>
<evidence type="ECO:0000256" key="1">
    <source>
        <dbReference type="ARBA" id="ARBA00011073"/>
    </source>
</evidence>
<dbReference type="InterPro" id="IPR015500">
    <property type="entry name" value="Peptidase_S8_subtilisin-rel"/>
</dbReference>
<evidence type="ECO:0000256" key="2">
    <source>
        <dbReference type="ARBA" id="ARBA00022670"/>
    </source>
</evidence>
<sequence>MNSTKPTPSPYAIDSGVSFQGKMNSYKHRIKRRQDFTTTTNPKELCLDTNGHGTAVVYQLIKTCPDAEIYVAKVVQERHGDSADVEHAAKPRKDKGWGVDIISMSFGWDHADPTSIWEAMKYAADQHILLFAAATNYGLGEKNDILYPARDARVISVDTQNGYGKPAPFATQSASGHTVNRFCAPGLGAANPLGVGALSGSSFACPVVAGIAALVLQFTRQEPLNHCLSVTRAVTNHQGMMRVLRDTMSKSGSGQEVFKILYPWNLFKLDLDTNMEDARAHAVKAM</sequence>
<evidence type="ECO:0000313" key="7">
    <source>
        <dbReference type="EMBL" id="KAK3364606.1"/>
    </source>
</evidence>
<evidence type="ECO:0000259" key="6">
    <source>
        <dbReference type="Pfam" id="PF00082"/>
    </source>
</evidence>
<dbReference type="GO" id="GO:0006508">
    <property type="term" value="P:proteolysis"/>
    <property type="evidence" value="ECO:0007669"/>
    <property type="project" value="UniProtKB-KW"/>
</dbReference>
<dbReference type="Gene3D" id="3.40.50.200">
    <property type="entry name" value="Peptidase S8/S53 domain"/>
    <property type="match status" value="1"/>
</dbReference>
<feature type="domain" description="Peptidase S8/S53" evidence="6">
    <location>
        <begin position="34"/>
        <end position="221"/>
    </location>
</feature>
<reference evidence="7" key="1">
    <citation type="journal article" date="2023" name="Mol. Phylogenet. Evol.">
        <title>Genome-scale phylogeny and comparative genomics of the fungal order Sordariales.</title>
        <authorList>
            <person name="Hensen N."/>
            <person name="Bonometti L."/>
            <person name="Westerberg I."/>
            <person name="Brannstrom I.O."/>
            <person name="Guillou S."/>
            <person name="Cros-Aarteil S."/>
            <person name="Calhoun S."/>
            <person name="Haridas S."/>
            <person name="Kuo A."/>
            <person name="Mondo S."/>
            <person name="Pangilinan J."/>
            <person name="Riley R."/>
            <person name="LaButti K."/>
            <person name="Andreopoulos B."/>
            <person name="Lipzen A."/>
            <person name="Chen C."/>
            <person name="Yan M."/>
            <person name="Daum C."/>
            <person name="Ng V."/>
            <person name="Clum A."/>
            <person name="Steindorff A."/>
            <person name="Ohm R.A."/>
            <person name="Martin F."/>
            <person name="Silar P."/>
            <person name="Natvig D.O."/>
            <person name="Lalanne C."/>
            <person name="Gautier V."/>
            <person name="Ament-Velasquez S.L."/>
            <person name="Kruys A."/>
            <person name="Hutchinson M.I."/>
            <person name="Powell A.J."/>
            <person name="Barry K."/>
            <person name="Miller A.N."/>
            <person name="Grigoriev I.V."/>
            <person name="Debuchy R."/>
            <person name="Gladieux P."/>
            <person name="Hiltunen Thoren M."/>
            <person name="Johannesson H."/>
        </authorList>
    </citation>
    <scope>NUCLEOTIDE SEQUENCE</scope>
    <source>
        <strain evidence="7">CBS 955.72</strain>
    </source>
</reference>
<dbReference type="PANTHER" id="PTHR43806">
    <property type="entry name" value="PEPTIDASE S8"/>
    <property type="match status" value="1"/>
</dbReference>
<evidence type="ECO:0000256" key="3">
    <source>
        <dbReference type="ARBA" id="ARBA00022801"/>
    </source>
</evidence>
<dbReference type="InterPro" id="IPR036852">
    <property type="entry name" value="Peptidase_S8/S53_dom_sf"/>
</dbReference>
<keyword evidence="2" id="KW-0645">Protease</keyword>
<dbReference type="InterPro" id="IPR050131">
    <property type="entry name" value="Peptidase_S8_subtilisin-like"/>
</dbReference>
<comment type="caution">
    <text evidence="7">The sequence shown here is derived from an EMBL/GenBank/DDBJ whole genome shotgun (WGS) entry which is preliminary data.</text>
</comment>
<dbReference type="PRINTS" id="PR00723">
    <property type="entry name" value="SUBTILISIN"/>
</dbReference>
<keyword evidence="8" id="KW-1185">Reference proteome</keyword>
<dbReference type="InterPro" id="IPR000209">
    <property type="entry name" value="Peptidase_S8/S53_dom"/>
</dbReference>
<keyword evidence="4" id="KW-0720">Serine protease</keyword>
<evidence type="ECO:0000256" key="4">
    <source>
        <dbReference type="ARBA" id="ARBA00022825"/>
    </source>
</evidence>
<dbReference type="PANTHER" id="PTHR43806:SF11">
    <property type="entry name" value="CEREVISIN-RELATED"/>
    <property type="match status" value="1"/>
</dbReference>
<evidence type="ECO:0000256" key="5">
    <source>
        <dbReference type="PROSITE-ProRule" id="PRU01240"/>
    </source>
</evidence>
<gene>
    <name evidence="7" type="ORF">B0T25DRAFT_563613</name>
</gene>
<dbReference type="Pfam" id="PF00082">
    <property type="entry name" value="Peptidase_S8"/>
    <property type="match status" value="1"/>
</dbReference>
<dbReference type="SUPFAM" id="SSF52743">
    <property type="entry name" value="Subtilisin-like"/>
    <property type="match status" value="1"/>
</dbReference>
<evidence type="ECO:0000313" key="8">
    <source>
        <dbReference type="Proteomes" id="UP001275084"/>
    </source>
</evidence>
<protein>
    <submittedName>
        <fullName evidence="7">Peptidase S8/S53 domain-containing protein</fullName>
    </submittedName>
</protein>
<comment type="similarity">
    <text evidence="1 5">Belongs to the peptidase S8 family.</text>
</comment>
<keyword evidence="3" id="KW-0378">Hydrolase</keyword>
<organism evidence="7 8">
    <name type="scientific">Lasiosphaeria hispida</name>
    <dbReference type="NCBI Taxonomy" id="260671"/>
    <lineage>
        <taxon>Eukaryota</taxon>
        <taxon>Fungi</taxon>
        <taxon>Dikarya</taxon>
        <taxon>Ascomycota</taxon>
        <taxon>Pezizomycotina</taxon>
        <taxon>Sordariomycetes</taxon>
        <taxon>Sordariomycetidae</taxon>
        <taxon>Sordariales</taxon>
        <taxon>Lasiosphaeriaceae</taxon>
        <taxon>Lasiosphaeria</taxon>
    </lineage>
</organism>
<accession>A0AAJ0ML89</accession>
<proteinExistence type="inferred from homology"/>
<dbReference type="EMBL" id="JAUIQD010000001">
    <property type="protein sequence ID" value="KAK3364606.1"/>
    <property type="molecule type" value="Genomic_DNA"/>
</dbReference>
<dbReference type="AlphaFoldDB" id="A0AAJ0ML89"/>
<comment type="caution">
    <text evidence="5">Lacks conserved residue(s) required for the propagation of feature annotation.</text>
</comment>
<reference evidence="7" key="2">
    <citation type="submission" date="2023-06" db="EMBL/GenBank/DDBJ databases">
        <authorList>
            <consortium name="Lawrence Berkeley National Laboratory"/>
            <person name="Haridas S."/>
            <person name="Hensen N."/>
            <person name="Bonometti L."/>
            <person name="Westerberg I."/>
            <person name="Brannstrom I.O."/>
            <person name="Guillou S."/>
            <person name="Cros-Aarteil S."/>
            <person name="Calhoun S."/>
            <person name="Kuo A."/>
            <person name="Mondo S."/>
            <person name="Pangilinan J."/>
            <person name="Riley R."/>
            <person name="Labutti K."/>
            <person name="Andreopoulos B."/>
            <person name="Lipzen A."/>
            <person name="Chen C."/>
            <person name="Yanf M."/>
            <person name="Daum C."/>
            <person name="Ng V."/>
            <person name="Clum A."/>
            <person name="Steindorff A."/>
            <person name="Ohm R."/>
            <person name="Martin F."/>
            <person name="Silar P."/>
            <person name="Natvig D."/>
            <person name="Lalanne C."/>
            <person name="Gautier V."/>
            <person name="Ament-Velasquez S.L."/>
            <person name="Kruys A."/>
            <person name="Hutchinson M.I."/>
            <person name="Powell A.J."/>
            <person name="Barry K."/>
            <person name="Miller A.N."/>
            <person name="Grigoriev I.V."/>
            <person name="Debuchy R."/>
            <person name="Gladieux P."/>
            <person name="Thoren M.H."/>
            <person name="Johannesson H."/>
        </authorList>
    </citation>
    <scope>NUCLEOTIDE SEQUENCE</scope>
    <source>
        <strain evidence="7">CBS 955.72</strain>
    </source>
</reference>
<dbReference type="GO" id="GO:0004252">
    <property type="term" value="F:serine-type endopeptidase activity"/>
    <property type="evidence" value="ECO:0007669"/>
    <property type="project" value="InterPro"/>
</dbReference>
<dbReference type="CDD" id="cd00306">
    <property type="entry name" value="Peptidases_S8_S53"/>
    <property type="match status" value="1"/>
</dbReference>
<dbReference type="PROSITE" id="PS51892">
    <property type="entry name" value="SUBTILASE"/>
    <property type="match status" value="1"/>
</dbReference>